<evidence type="ECO:0000313" key="1">
    <source>
        <dbReference type="EMBL" id="PPQ76903.1"/>
    </source>
</evidence>
<protein>
    <submittedName>
        <fullName evidence="1">Uncharacterized protein</fullName>
    </submittedName>
</protein>
<dbReference type="AlphaFoldDB" id="A0A409WEH8"/>
<name>A0A409WEH8_9AGAR</name>
<gene>
    <name evidence="1" type="ORF">CVT26_001265</name>
</gene>
<dbReference type="Proteomes" id="UP000284706">
    <property type="component" value="Unassembled WGS sequence"/>
</dbReference>
<dbReference type="InterPro" id="IPR016024">
    <property type="entry name" value="ARM-type_fold"/>
</dbReference>
<keyword evidence="2" id="KW-1185">Reference proteome</keyword>
<comment type="caution">
    <text evidence="1">The sequence shown here is derived from an EMBL/GenBank/DDBJ whole genome shotgun (WGS) entry which is preliminary data.</text>
</comment>
<dbReference type="InParanoid" id="A0A409WEH8"/>
<reference evidence="1 2" key="1">
    <citation type="journal article" date="2018" name="Evol. Lett.">
        <title>Horizontal gene cluster transfer increased hallucinogenic mushroom diversity.</title>
        <authorList>
            <person name="Reynolds H.T."/>
            <person name="Vijayakumar V."/>
            <person name="Gluck-Thaler E."/>
            <person name="Korotkin H.B."/>
            <person name="Matheny P.B."/>
            <person name="Slot J.C."/>
        </authorList>
    </citation>
    <scope>NUCLEOTIDE SEQUENCE [LARGE SCALE GENOMIC DNA]</scope>
    <source>
        <strain evidence="1 2">SRW20</strain>
    </source>
</reference>
<proteinExistence type="predicted"/>
<evidence type="ECO:0000313" key="2">
    <source>
        <dbReference type="Proteomes" id="UP000284706"/>
    </source>
</evidence>
<accession>A0A409WEH8</accession>
<dbReference type="SUPFAM" id="SSF48371">
    <property type="entry name" value="ARM repeat"/>
    <property type="match status" value="1"/>
</dbReference>
<organism evidence="1 2">
    <name type="scientific">Gymnopilus dilepis</name>
    <dbReference type="NCBI Taxonomy" id="231916"/>
    <lineage>
        <taxon>Eukaryota</taxon>
        <taxon>Fungi</taxon>
        <taxon>Dikarya</taxon>
        <taxon>Basidiomycota</taxon>
        <taxon>Agaricomycotina</taxon>
        <taxon>Agaricomycetes</taxon>
        <taxon>Agaricomycetidae</taxon>
        <taxon>Agaricales</taxon>
        <taxon>Agaricineae</taxon>
        <taxon>Hymenogastraceae</taxon>
        <taxon>Gymnopilus</taxon>
    </lineage>
</organism>
<sequence>MCKYHRSIDDLIETQGLFISSLLYPQTKHATSDRLASLSSASKKELFLKSLSSVEDFAKTYEEHFTASLNLIVIIDKWANILDAHSLSDVIASIIKYIASRTLSVRQCLMDSIPEIADYHAVLIASAKAISPPALFRLTTKIVLTLMDNPNKPAQLSVLVYLCAISGINFPPKSRHLVSFLYRIWPQLKSLIMAHLLPYSIDVVLLLIHNWTLDRRLRSIILSDRQYIFQPFLKCMSDNIFLSHSQTFALSHLSDILFCLKSEVASDLPSIISAVISVAQDCIVPMDLGSCLKCLIPAVRYLDSDIVTCYRAILPTIFILMRSPGSTTETQYVMSLAGMVLAEILKAPHADFSAFSSYVKDVYDIATQHHVPLVIASEILSLISYRYNLARFYKPVGELSHFIGTALPVIVLALQRVKAGKQPVDEMAVSIFPLLSSLLDAVFDVSYIPAIFDPLGFELCRIVALRGLQAGTFVDKSCVAILALYSMYSRSHQRGSDRTRRMETLISSFKKGEIMTDELFKELKSFLWSCGRKQAPRHVESLRHV</sequence>
<dbReference type="EMBL" id="NHYE01005106">
    <property type="protein sequence ID" value="PPQ76903.1"/>
    <property type="molecule type" value="Genomic_DNA"/>
</dbReference>